<evidence type="ECO:0000313" key="5">
    <source>
        <dbReference type="Proteomes" id="UP001205185"/>
    </source>
</evidence>
<dbReference type="InterPro" id="IPR000873">
    <property type="entry name" value="AMP-dep_synth/lig_dom"/>
</dbReference>
<sequence length="592" mass="62710">MTTLDRLIAEQAARTPHARAVVDAERELTYRELDERANATAARLVGLGVGPETRVGVVMDRSADLVVAVLAVLKAGGAYVPVEPDSPDQRVLDTLDIAGATITITQKSSVDRLVALGQRAVLVSATGSAEPVTARTSGDNLAAVYCTSGSTGRPKGVGCPHVGWINRMRWMQDRHHLAVGETVLHKTTLTFDDAAVELFWPLAHGGRVAVLEPGAHRDPRAIIDAAIRYRAVHLQFVPSVLDLFLDALTDADLAGLSALRSALSSGEALRPITARRFTARFGDAVSLDNTWGVTEASIDSTHHLVRVEDGLSADESVPIGTAMDWCQVRVCDPLLGETPTGAVGELCIGGDGLARGYLGDPRRTALAFVPAPGGARVYRTGDRALRRADGSIVFLGRVDNQVKIRGVRVELGEVEAALLTHPAVLAAAVVAVPALAGGKQLSAYVVGSVPGVSGSELREFLAEQLTSYAIPSSITFVAALPLLASGKVDRKALAALAPEPEPDAGPHVEPSTTTEETVAAIWCAVLGLDRVSVERDFLDAGGHSLVAVRVLSRLRQAYELDLPIKLIFEYPTVRDLAARIEHLLMADLADVH</sequence>
<dbReference type="Gene3D" id="3.40.50.12780">
    <property type="entry name" value="N-terminal domain of ligase-like"/>
    <property type="match status" value="1"/>
</dbReference>
<dbReference type="PANTHER" id="PTHR45527:SF1">
    <property type="entry name" value="FATTY ACID SYNTHASE"/>
    <property type="match status" value="1"/>
</dbReference>
<dbReference type="PROSITE" id="PS00012">
    <property type="entry name" value="PHOSPHOPANTETHEINE"/>
    <property type="match status" value="1"/>
</dbReference>
<dbReference type="InterPro" id="IPR042099">
    <property type="entry name" value="ANL_N_sf"/>
</dbReference>
<dbReference type="InterPro" id="IPR045851">
    <property type="entry name" value="AMP-bd_C_sf"/>
</dbReference>
<proteinExistence type="predicted"/>
<organism evidence="4 5">
    <name type="scientific">Actinokineospora diospyrosa</name>
    <dbReference type="NCBI Taxonomy" id="103728"/>
    <lineage>
        <taxon>Bacteria</taxon>
        <taxon>Bacillati</taxon>
        <taxon>Actinomycetota</taxon>
        <taxon>Actinomycetes</taxon>
        <taxon>Pseudonocardiales</taxon>
        <taxon>Pseudonocardiaceae</taxon>
        <taxon>Actinokineospora</taxon>
    </lineage>
</organism>
<feature type="domain" description="Carrier" evidence="3">
    <location>
        <begin position="509"/>
        <end position="584"/>
    </location>
</feature>
<dbReference type="Proteomes" id="UP001205185">
    <property type="component" value="Unassembled WGS sequence"/>
</dbReference>
<dbReference type="InterPro" id="IPR010071">
    <property type="entry name" value="AA_adenyl_dom"/>
</dbReference>
<dbReference type="NCBIfam" id="TIGR01733">
    <property type="entry name" value="AA-adenyl-dom"/>
    <property type="match status" value="1"/>
</dbReference>
<dbReference type="InterPro" id="IPR009081">
    <property type="entry name" value="PP-bd_ACP"/>
</dbReference>
<evidence type="ECO:0000256" key="1">
    <source>
        <dbReference type="ARBA" id="ARBA00022450"/>
    </source>
</evidence>
<dbReference type="Pfam" id="PF00501">
    <property type="entry name" value="AMP-binding"/>
    <property type="match status" value="1"/>
</dbReference>
<dbReference type="Gene3D" id="3.30.300.30">
    <property type="match status" value="1"/>
</dbReference>
<dbReference type="Gene3D" id="1.10.1200.10">
    <property type="entry name" value="ACP-like"/>
    <property type="match status" value="1"/>
</dbReference>
<evidence type="ECO:0000256" key="2">
    <source>
        <dbReference type="ARBA" id="ARBA00022553"/>
    </source>
</evidence>
<keyword evidence="1" id="KW-0596">Phosphopantetheine</keyword>
<evidence type="ECO:0000259" key="3">
    <source>
        <dbReference type="PROSITE" id="PS50075"/>
    </source>
</evidence>
<protein>
    <submittedName>
        <fullName evidence="4">Amino acid adenylation domain-containing protein</fullName>
    </submittedName>
</protein>
<dbReference type="InterPro" id="IPR020806">
    <property type="entry name" value="PKS_PP-bd"/>
</dbReference>
<name>A0ABT1IET3_9PSEU</name>
<dbReference type="PROSITE" id="PS50075">
    <property type="entry name" value="CARRIER"/>
    <property type="match status" value="1"/>
</dbReference>
<dbReference type="InterPro" id="IPR006162">
    <property type="entry name" value="Ppantetheine_attach_site"/>
</dbReference>
<dbReference type="InterPro" id="IPR020845">
    <property type="entry name" value="AMP-binding_CS"/>
</dbReference>
<dbReference type="SUPFAM" id="SSF56801">
    <property type="entry name" value="Acetyl-CoA synthetase-like"/>
    <property type="match status" value="1"/>
</dbReference>
<dbReference type="SUPFAM" id="SSF47336">
    <property type="entry name" value="ACP-like"/>
    <property type="match status" value="1"/>
</dbReference>
<dbReference type="Pfam" id="PF00550">
    <property type="entry name" value="PP-binding"/>
    <property type="match status" value="1"/>
</dbReference>
<dbReference type="PANTHER" id="PTHR45527">
    <property type="entry name" value="NONRIBOSOMAL PEPTIDE SYNTHETASE"/>
    <property type="match status" value="1"/>
</dbReference>
<keyword evidence="5" id="KW-1185">Reference proteome</keyword>
<dbReference type="SMART" id="SM00823">
    <property type="entry name" value="PKS_PP"/>
    <property type="match status" value="1"/>
</dbReference>
<dbReference type="PROSITE" id="PS00455">
    <property type="entry name" value="AMP_BINDING"/>
    <property type="match status" value="1"/>
</dbReference>
<gene>
    <name evidence="4" type="ORF">LV75_003661</name>
</gene>
<dbReference type="InterPro" id="IPR036736">
    <property type="entry name" value="ACP-like_sf"/>
</dbReference>
<dbReference type="InterPro" id="IPR025110">
    <property type="entry name" value="AMP-bd_C"/>
</dbReference>
<dbReference type="CDD" id="cd05930">
    <property type="entry name" value="A_NRPS"/>
    <property type="match status" value="1"/>
</dbReference>
<dbReference type="RefSeq" id="WP_253888097.1">
    <property type="nucleotide sequence ID" value="NZ_BAAAVB010000014.1"/>
</dbReference>
<reference evidence="4 5" key="1">
    <citation type="submission" date="2022-06" db="EMBL/GenBank/DDBJ databases">
        <title>Genomic Encyclopedia of Archaeal and Bacterial Type Strains, Phase II (KMG-II): from individual species to whole genera.</title>
        <authorList>
            <person name="Goeker M."/>
        </authorList>
    </citation>
    <scope>NUCLEOTIDE SEQUENCE [LARGE SCALE GENOMIC DNA]</scope>
    <source>
        <strain evidence="4 5">DSM 44255</strain>
    </source>
</reference>
<evidence type="ECO:0000313" key="4">
    <source>
        <dbReference type="EMBL" id="MCP2271149.1"/>
    </source>
</evidence>
<dbReference type="Pfam" id="PF13193">
    <property type="entry name" value="AMP-binding_C"/>
    <property type="match status" value="1"/>
</dbReference>
<accession>A0ABT1IET3</accession>
<dbReference type="EMBL" id="JAMTCO010000008">
    <property type="protein sequence ID" value="MCP2271149.1"/>
    <property type="molecule type" value="Genomic_DNA"/>
</dbReference>
<keyword evidence="2" id="KW-0597">Phosphoprotein</keyword>
<comment type="caution">
    <text evidence="4">The sequence shown here is derived from an EMBL/GenBank/DDBJ whole genome shotgun (WGS) entry which is preliminary data.</text>
</comment>